<accession>A0A5P8WBS5</accession>
<dbReference type="KEGG" id="nsh:GXM_07120"/>
<dbReference type="InterPro" id="IPR053842">
    <property type="entry name" value="NikA-like"/>
</dbReference>
<reference evidence="1 2" key="1">
    <citation type="submission" date="2019-10" db="EMBL/GenBank/DDBJ databases">
        <title>Genomic and transcriptomic insights into the perfect genentic adaptation of a filamentous nitrogen-fixing cyanobacterium to rice fields.</title>
        <authorList>
            <person name="Chen Z."/>
        </authorList>
    </citation>
    <scope>NUCLEOTIDE SEQUENCE [LARGE SCALE GENOMIC DNA]</scope>
    <source>
        <strain evidence="1">CCNUC1</strain>
    </source>
</reference>
<dbReference type="Pfam" id="PF21983">
    <property type="entry name" value="NikA-like"/>
    <property type="match status" value="1"/>
</dbReference>
<proteinExistence type="predicted"/>
<gene>
    <name evidence="1" type="ORF">GXM_07120</name>
</gene>
<evidence type="ECO:0008006" key="3">
    <source>
        <dbReference type="Google" id="ProtNLM"/>
    </source>
</evidence>
<keyword evidence="2" id="KW-1185">Reference proteome</keyword>
<protein>
    <recommendedName>
        <fullName evidence="3">CopG family transcriptional regulator</fullName>
    </recommendedName>
</protein>
<dbReference type="Proteomes" id="UP000326678">
    <property type="component" value="Chromosome Gxm2"/>
</dbReference>
<dbReference type="RefSeq" id="WP_152590962.1">
    <property type="nucleotide sequence ID" value="NZ_CP045227.1"/>
</dbReference>
<sequence length="76" mass="8683">MNNGSREKQIAVRVTDEEKNAFEDKAKQEGKTPSQVLLQFVHSYIGRSNEVDVQQKISQLEAQIREIQQQLGKQLA</sequence>
<evidence type="ECO:0000313" key="1">
    <source>
        <dbReference type="EMBL" id="QFS49626.1"/>
    </source>
</evidence>
<name>A0A5P8WBS5_9NOSO</name>
<evidence type="ECO:0000313" key="2">
    <source>
        <dbReference type="Proteomes" id="UP000326678"/>
    </source>
</evidence>
<organism evidence="1 2">
    <name type="scientific">Nostoc sphaeroides CCNUC1</name>
    <dbReference type="NCBI Taxonomy" id="2653204"/>
    <lineage>
        <taxon>Bacteria</taxon>
        <taxon>Bacillati</taxon>
        <taxon>Cyanobacteriota</taxon>
        <taxon>Cyanophyceae</taxon>
        <taxon>Nostocales</taxon>
        <taxon>Nostocaceae</taxon>
        <taxon>Nostoc</taxon>
    </lineage>
</organism>
<dbReference type="EMBL" id="CP045227">
    <property type="protein sequence ID" value="QFS49626.1"/>
    <property type="molecule type" value="Genomic_DNA"/>
</dbReference>
<dbReference type="AlphaFoldDB" id="A0A5P8WBS5"/>